<dbReference type="Gene3D" id="3.40.50.1820">
    <property type="entry name" value="alpha/beta hydrolase"/>
    <property type="match status" value="1"/>
</dbReference>
<dbReference type="InterPro" id="IPR050266">
    <property type="entry name" value="AB_hydrolase_sf"/>
</dbReference>
<dbReference type="Pfam" id="PF12146">
    <property type="entry name" value="Hydrolase_4"/>
    <property type="match status" value="1"/>
</dbReference>
<evidence type="ECO:0000259" key="1">
    <source>
        <dbReference type="Pfam" id="PF12146"/>
    </source>
</evidence>
<dbReference type="EMBL" id="LNCU01000019">
    <property type="protein sequence ID" value="KWV60446.1"/>
    <property type="molecule type" value="Genomic_DNA"/>
</dbReference>
<keyword evidence="3" id="KW-1185">Reference proteome</keyword>
<proteinExistence type="predicted"/>
<name>A0A109K433_9BRAD</name>
<organism evidence="2 3">
    <name type="scientific">Bradyrhizobium macuxiense</name>
    <dbReference type="NCBI Taxonomy" id="1755647"/>
    <lineage>
        <taxon>Bacteria</taxon>
        <taxon>Pseudomonadati</taxon>
        <taxon>Pseudomonadota</taxon>
        <taxon>Alphaproteobacteria</taxon>
        <taxon>Hyphomicrobiales</taxon>
        <taxon>Nitrobacteraceae</taxon>
        <taxon>Bradyrhizobium</taxon>
    </lineage>
</organism>
<dbReference type="SUPFAM" id="SSF53474">
    <property type="entry name" value="alpha/beta-Hydrolases"/>
    <property type="match status" value="1"/>
</dbReference>
<dbReference type="OrthoDB" id="9796770at2"/>
<feature type="domain" description="Serine aminopeptidase S33" evidence="1">
    <location>
        <begin position="25"/>
        <end position="251"/>
    </location>
</feature>
<sequence length="308" mass="33743">MPFLNHGSYRIRYELDGPADAPAYVLVNGLTQYAELWSAYRDTLTARHFRVATFDLLGQGASDKPALFISQEDQIAALGLLIDKLGGGPIFLSGISFGGLIALRYAIAHDGRLAGLVPMSCFAELSPQLLLLGNAMRTGLILGGTSYLQDLLLPMNLSDAWLEPLLDKLDSVKRQGWLVNDVYALQNLMESFLDFRPLTPLLRAIKAPTMILNGEFDFLTPRALHETLRVQIPNSSLVIIPRGYHAFTLEKSALTADLLARFAEDVLAGRWHGNQSVWIAPEEPGGALAAFPPGYDHLRAIPTPRVAP</sequence>
<evidence type="ECO:0000313" key="2">
    <source>
        <dbReference type="EMBL" id="KWV60446.1"/>
    </source>
</evidence>
<dbReference type="InterPro" id="IPR022742">
    <property type="entry name" value="Hydrolase_4"/>
</dbReference>
<dbReference type="PRINTS" id="PR00111">
    <property type="entry name" value="ABHYDROLASE"/>
</dbReference>
<reference evidence="2 3" key="1">
    <citation type="submission" date="2015-11" db="EMBL/GenBank/DDBJ databases">
        <title>Draft Genome Sequence of the Strain BR 10303 (Bradyrhizobium sp.) isolated from nodules of Centrolobium paraense.</title>
        <authorList>
            <person name="Zelli J.E."/>
            <person name="Simoes-Araujo J.L."/>
            <person name="Barauna A.C."/>
            <person name="Silva K."/>
        </authorList>
    </citation>
    <scope>NUCLEOTIDE SEQUENCE [LARGE SCALE GENOMIC DNA]</scope>
    <source>
        <strain evidence="2 3">BR 10303</strain>
    </source>
</reference>
<dbReference type="InterPro" id="IPR000073">
    <property type="entry name" value="AB_hydrolase_1"/>
</dbReference>
<evidence type="ECO:0000313" key="3">
    <source>
        <dbReference type="Proteomes" id="UP000057737"/>
    </source>
</evidence>
<protein>
    <submittedName>
        <fullName evidence="2">Lysophospholipase</fullName>
    </submittedName>
</protein>
<dbReference type="PANTHER" id="PTHR43798">
    <property type="entry name" value="MONOACYLGLYCEROL LIPASE"/>
    <property type="match status" value="1"/>
</dbReference>
<comment type="caution">
    <text evidence="2">The sequence shown here is derived from an EMBL/GenBank/DDBJ whole genome shotgun (WGS) entry which is preliminary data.</text>
</comment>
<dbReference type="AlphaFoldDB" id="A0A109K433"/>
<dbReference type="Proteomes" id="UP000057737">
    <property type="component" value="Unassembled WGS sequence"/>
</dbReference>
<accession>A0A109K433</accession>
<gene>
    <name evidence="2" type="ORF">AS156_29125</name>
</gene>
<dbReference type="InterPro" id="IPR029058">
    <property type="entry name" value="AB_hydrolase_fold"/>
</dbReference>